<feature type="signal peptide" evidence="1">
    <location>
        <begin position="1"/>
        <end position="23"/>
    </location>
</feature>
<evidence type="ECO:0000256" key="1">
    <source>
        <dbReference type="SAM" id="SignalP"/>
    </source>
</evidence>
<gene>
    <name evidence="2" type="ORF">CB0940_11635</name>
    <name evidence="3" type="ORF">RHO25_008627</name>
</gene>
<evidence type="ECO:0000313" key="2">
    <source>
        <dbReference type="EMBL" id="PIB03185.1"/>
    </source>
</evidence>
<dbReference type="OrthoDB" id="3625103at2759"/>
<reference evidence="3 5" key="2">
    <citation type="submission" date="2023-09" db="EMBL/GenBank/DDBJ databases">
        <title>Complete-Gapless Cercospora beticola genome.</title>
        <authorList>
            <person name="Wyatt N.A."/>
            <person name="Spanner R.E."/>
            <person name="Bolton M.D."/>
        </authorList>
    </citation>
    <scope>NUCLEOTIDE SEQUENCE [LARGE SCALE GENOMIC DNA]</scope>
    <source>
        <strain evidence="3">Cb09-40</strain>
    </source>
</reference>
<dbReference type="Proteomes" id="UP000230605">
    <property type="component" value="Chromosome 10"/>
</dbReference>
<name>A0A2G5IEI0_CERBT</name>
<dbReference type="EMBL" id="LKMD01000099">
    <property type="protein sequence ID" value="PIB03185.1"/>
    <property type="molecule type" value="Genomic_DNA"/>
</dbReference>
<evidence type="ECO:0000313" key="4">
    <source>
        <dbReference type="Proteomes" id="UP000230605"/>
    </source>
</evidence>
<keyword evidence="5" id="KW-1185">Reference proteome</keyword>
<proteinExistence type="predicted"/>
<evidence type="ECO:0000313" key="3">
    <source>
        <dbReference type="EMBL" id="WPB03983.1"/>
    </source>
</evidence>
<feature type="chain" id="PRO_5013626596" description="AA1-like domain-containing protein" evidence="1">
    <location>
        <begin position="24"/>
        <end position="186"/>
    </location>
</feature>
<evidence type="ECO:0008006" key="6">
    <source>
        <dbReference type="Google" id="ProtNLM"/>
    </source>
</evidence>
<dbReference type="Proteomes" id="UP001302367">
    <property type="component" value="Chromosome 5"/>
</dbReference>
<keyword evidence="1" id="KW-0732">Signal</keyword>
<evidence type="ECO:0000313" key="5">
    <source>
        <dbReference type="Proteomes" id="UP001302367"/>
    </source>
</evidence>
<organism evidence="2 4">
    <name type="scientific">Cercospora beticola</name>
    <name type="common">Sugarbeet leaf spot fungus</name>
    <dbReference type="NCBI Taxonomy" id="122368"/>
    <lineage>
        <taxon>Eukaryota</taxon>
        <taxon>Fungi</taxon>
        <taxon>Dikarya</taxon>
        <taxon>Ascomycota</taxon>
        <taxon>Pezizomycotina</taxon>
        <taxon>Dothideomycetes</taxon>
        <taxon>Dothideomycetidae</taxon>
        <taxon>Mycosphaerellales</taxon>
        <taxon>Mycosphaerellaceae</taxon>
        <taxon>Cercospora</taxon>
    </lineage>
</organism>
<sequence>MMHFSTISSTALVTFLSITSSSAQQHFQIFPFQAEDISAPAESHSLKFNISRPGAVPQQGGDGTHTCEIAWNGCDAPICYQLCTSVFELGYHNSDYWARVTPGSEKKKAGDLSIDILEYYSYRNSVVQNATFTIKDGETPDYACEQGDSRKSCALNSEENPVQTEVEVLGYGIYPVSSVVEVCGES</sequence>
<dbReference type="EMBL" id="CP134188">
    <property type="protein sequence ID" value="WPB03983.1"/>
    <property type="molecule type" value="Genomic_DNA"/>
</dbReference>
<reference evidence="2 4" key="1">
    <citation type="submission" date="2015-10" db="EMBL/GenBank/DDBJ databases">
        <title>The cercosporin biosynthetic gene cluster was horizontally transferred to several fungal lineages and shown to be expanded in Cercospora beticola based on microsynteny with recipient genomes.</title>
        <authorList>
            <person name="De Jonge R."/>
            <person name="Ebert M.K."/>
            <person name="Suttle J.C."/>
            <person name="Jurick Ii W.M."/>
            <person name="Secor G.A."/>
            <person name="Thomma B.P."/>
            <person name="Van De Peer Y."/>
            <person name="Bolton M.D."/>
        </authorList>
    </citation>
    <scope>NUCLEOTIDE SEQUENCE [LARGE SCALE GENOMIC DNA]</scope>
    <source>
        <strain evidence="2 4">09-40</strain>
    </source>
</reference>
<protein>
    <recommendedName>
        <fullName evidence="6">AA1-like domain-containing protein</fullName>
    </recommendedName>
</protein>
<accession>A0A2G5IEI0</accession>
<dbReference type="AlphaFoldDB" id="A0A2G5IEI0"/>